<reference evidence="13" key="1">
    <citation type="journal article" date="2019" name="Int. J. Syst. Evol. Microbiol.">
        <title>The Global Catalogue of Microorganisms (GCM) 10K type strain sequencing project: providing services to taxonomists for standard genome sequencing and annotation.</title>
        <authorList>
            <consortium name="The Broad Institute Genomics Platform"/>
            <consortium name="The Broad Institute Genome Sequencing Center for Infectious Disease"/>
            <person name="Wu L."/>
            <person name="Ma J."/>
        </authorList>
    </citation>
    <scope>NUCLEOTIDE SEQUENCE [LARGE SCALE GENOMIC DNA]</scope>
    <source>
        <strain evidence="13">CCUG 62763</strain>
    </source>
</reference>
<evidence type="ECO:0000256" key="6">
    <source>
        <dbReference type="ARBA" id="ARBA00023136"/>
    </source>
</evidence>
<feature type="transmembrane region" description="Helical" evidence="9">
    <location>
        <begin position="392"/>
        <end position="412"/>
    </location>
</feature>
<feature type="domain" description="Acyltransferase 3" evidence="10">
    <location>
        <begin position="27"/>
        <end position="356"/>
    </location>
</feature>
<keyword evidence="3 12" id="KW-0808">Transferase</keyword>
<evidence type="ECO:0000256" key="8">
    <source>
        <dbReference type="SAM" id="MobiDB-lite"/>
    </source>
</evidence>
<dbReference type="Proteomes" id="UP001596025">
    <property type="component" value="Unassembled WGS sequence"/>
</dbReference>
<evidence type="ECO:0000256" key="4">
    <source>
        <dbReference type="ARBA" id="ARBA00022692"/>
    </source>
</evidence>
<evidence type="ECO:0000313" key="13">
    <source>
        <dbReference type="Proteomes" id="UP001596025"/>
    </source>
</evidence>
<dbReference type="InterPro" id="IPR050879">
    <property type="entry name" value="Acyltransferase_3"/>
</dbReference>
<dbReference type="InterPro" id="IPR043968">
    <property type="entry name" value="SGNH"/>
</dbReference>
<comment type="subcellular location">
    <subcellularLocation>
        <location evidence="1">Cell membrane</location>
        <topology evidence="1">Multi-pass membrane protein</topology>
    </subcellularLocation>
</comment>
<evidence type="ECO:0000256" key="9">
    <source>
        <dbReference type="SAM" id="Phobius"/>
    </source>
</evidence>
<keyword evidence="4 9" id="KW-0812">Transmembrane</keyword>
<evidence type="ECO:0000256" key="5">
    <source>
        <dbReference type="ARBA" id="ARBA00022989"/>
    </source>
</evidence>
<sequence>MTLTAERPTGQQPREERPAASPHRFRADVEGLRAVAVGLVLLDHVLGRPSGGFIGVDVFFVISGFLITGLLVRERERTGRISFRAFYVRRARRLLPAAVATLAATSLAAWLLFLGGRLQETLTDAAWALAFGANVHFAQQGTDYFQQTAAPSPVQHFWSLAVEEQFYLVWPLLILLVVAVAGRGRSARPLLAVAFLAVVAASFLWSVHASAVSPTTAYFSTFTRAWELGAGALVAVTATQLRRLPGVLRAALAWAGLLGVLASAAVITSADPFPGSVAALPVLSAVLLVAFGDAPGGPGTRWVLGSAPARFLGRISYSLYLWHWPVVVLTAAVLGAGTPTTAVVAIVVSLVLATVSYAAIEQPVLHSGWLLPGGRPPGPQHRAAAVRRRGRLVAAATASVLVVGGAGLTVAFPPGRLDAQAVAAAGAAAQAATEGDPLTRELRASAALVAWPADLQPALDELPGYLEEQWSGGCFDVGDWNADRCVFGDPGAPHSAVLLGDSVAGAWLPALRAAVEPQGWSIRTLTMGQCPNVDAVTLYQGRPFTECAEHREWALDLIDRTRPELVVLSHTYDTRLADPDADKAAVWEQGMTSVVQRVQRSGARVVVLTGPPSGANLQTCATTVSTPADCVQEPPRRFLQQVAVEEDVAEATGATFVDPERWFCVDDLCPAVVGSTPVYADGLHMTAEYAERIAPEVGAAVLGTA</sequence>
<evidence type="ECO:0000259" key="10">
    <source>
        <dbReference type="Pfam" id="PF01757"/>
    </source>
</evidence>
<feature type="transmembrane region" description="Helical" evidence="9">
    <location>
        <begin position="276"/>
        <end position="296"/>
    </location>
</feature>
<name>A0ABV9LGH7_9ACTN</name>
<protein>
    <submittedName>
        <fullName evidence="12">Acyltransferase family protein</fullName>
        <ecNumber evidence="12">2.3.1.-</ecNumber>
    </submittedName>
</protein>
<feature type="transmembrane region" description="Helical" evidence="9">
    <location>
        <begin position="51"/>
        <end position="72"/>
    </location>
</feature>
<gene>
    <name evidence="12" type="ORF">ACFO3M_07300</name>
</gene>
<dbReference type="GO" id="GO:0016746">
    <property type="term" value="F:acyltransferase activity"/>
    <property type="evidence" value="ECO:0007669"/>
    <property type="project" value="UniProtKB-KW"/>
</dbReference>
<keyword evidence="7 12" id="KW-0012">Acyltransferase</keyword>
<dbReference type="Pfam" id="PF19040">
    <property type="entry name" value="SGNH"/>
    <property type="match status" value="1"/>
</dbReference>
<keyword evidence="2" id="KW-1003">Cell membrane</keyword>
<feature type="transmembrane region" description="Helical" evidence="9">
    <location>
        <begin position="189"/>
        <end position="211"/>
    </location>
</feature>
<dbReference type="EC" id="2.3.1.-" evidence="12"/>
<comment type="caution">
    <text evidence="12">The sequence shown here is derived from an EMBL/GenBank/DDBJ whole genome shotgun (WGS) entry which is preliminary data.</text>
</comment>
<keyword evidence="13" id="KW-1185">Reference proteome</keyword>
<evidence type="ECO:0000259" key="11">
    <source>
        <dbReference type="Pfam" id="PF19040"/>
    </source>
</evidence>
<keyword evidence="6 9" id="KW-0472">Membrane</keyword>
<feature type="transmembrane region" description="Helical" evidence="9">
    <location>
        <begin position="217"/>
        <end position="238"/>
    </location>
</feature>
<dbReference type="PANTHER" id="PTHR23028">
    <property type="entry name" value="ACETYLTRANSFERASE"/>
    <property type="match status" value="1"/>
</dbReference>
<dbReference type="SUPFAM" id="SSF52266">
    <property type="entry name" value="SGNH hydrolase"/>
    <property type="match status" value="1"/>
</dbReference>
<dbReference type="RefSeq" id="WP_387987912.1">
    <property type="nucleotide sequence ID" value="NZ_JBHSGR010000006.1"/>
</dbReference>
<organism evidence="12 13">
    <name type="scientific">Geodermatophilus arenarius</name>
    <dbReference type="NCBI Taxonomy" id="1137990"/>
    <lineage>
        <taxon>Bacteria</taxon>
        <taxon>Bacillati</taxon>
        <taxon>Actinomycetota</taxon>
        <taxon>Actinomycetes</taxon>
        <taxon>Geodermatophilales</taxon>
        <taxon>Geodermatophilaceae</taxon>
        <taxon>Geodermatophilus</taxon>
    </lineage>
</organism>
<accession>A0ABV9LGH7</accession>
<feature type="transmembrane region" description="Helical" evidence="9">
    <location>
        <begin position="342"/>
        <end position="360"/>
    </location>
</feature>
<dbReference type="EMBL" id="JBHSGR010000006">
    <property type="protein sequence ID" value="MFC4693189.1"/>
    <property type="molecule type" value="Genomic_DNA"/>
</dbReference>
<evidence type="ECO:0000256" key="1">
    <source>
        <dbReference type="ARBA" id="ARBA00004651"/>
    </source>
</evidence>
<evidence type="ECO:0000256" key="2">
    <source>
        <dbReference type="ARBA" id="ARBA00022475"/>
    </source>
</evidence>
<feature type="transmembrane region" description="Helical" evidence="9">
    <location>
        <begin position="250"/>
        <end position="270"/>
    </location>
</feature>
<keyword evidence="5 9" id="KW-1133">Transmembrane helix</keyword>
<evidence type="ECO:0000256" key="3">
    <source>
        <dbReference type="ARBA" id="ARBA00022679"/>
    </source>
</evidence>
<dbReference type="Pfam" id="PF01757">
    <property type="entry name" value="Acyl_transf_3"/>
    <property type="match status" value="1"/>
</dbReference>
<evidence type="ECO:0000256" key="7">
    <source>
        <dbReference type="ARBA" id="ARBA00023315"/>
    </source>
</evidence>
<dbReference type="PANTHER" id="PTHR23028:SF53">
    <property type="entry name" value="ACYL_TRANSF_3 DOMAIN-CONTAINING PROTEIN"/>
    <property type="match status" value="1"/>
</dbReference>
<proteinExistence type="predicted"/>
<evidence type="ECO:0000313" key="12">
    <source>
        <dbReference type="EMBL" id="MFC4693189.1"/>
    </source>
</evidence>
<feature type="transmembrane region" description="Helical" evidence="9">
    <location>
        <begin position="317"/>
        <end position="336"/>
    </location>
</feature>
<dbReference type="InterPro" id="IPR002656">
    <property type="entry name" value="Acyl_transf_3_dom"/>
</dbReference>
<feature type="region of interest" description="Disordered" evidence="8">
    <location>
        <begin position="1"/>
        <end position="22"/>
    </location>
</feature>
<feature type="transmembrane region" description="Helical" evidence="9">
    <location>
        <begin position="93"/>
        <end position="113"/>
    </location>
</feature>
<dbReference type="Gene3D" id="3.40.50.1110">
    <property type="entry name" value="SGNH hydrolase"/>
    <property type="match status" value="1"/>
</dbReference>
<dbReference type="InterPro" id="IPR036514">
    <property type="entry name" value="SGNH_hydro_sf"/>
</dbReference>
<feature type="domain" description="SGNH" evidence="11">
    <location>
        <begin position="481"/>
        <end position="697"/>
    </location>
</feature>
<feature type="transmembrane region" description="Helical" evidence="9">
    <location>
        <begin position="165"/>
        <end position="182"/>
    </location>
</feature>